<keyword evidence="1" id="KW-0472">Membrane</keyword>
<gene>
    <name evidence="2" type="ORF">SAMN05660691_03885</name>
</gene>
<dbReference type="STRING" id="173990.SAMN05660691_03885"/>
<feature type="transmembrane region" description="Helical" evidence="1">
    <location>
        <begin position="6"/>
        <end position="27"/>
    </location>
</feature>
<protein>
    <recommendedName>
        <fullName evidence="4">DUF4760 domain-containing protein</fullName>
    </recommendedName>
</protein>
<accession>A0A1H6NAL7</accession>
<proteinExistence type="predicted"/>
<evidence type="ECO:0000256" key="1">
    <source>
        <dbReference type="SAM" id="Phobius"/>
    </source>
</evidence>
<organism evidence="2 3">
    <name type="scientific">Rheinheimera pacifica</name>
    <dbReference type="NCBI Taxonomy" id="173990"/>
    <lineage>
        <taxon>Bacteria</taxon>
        <taxon>Pseudomonadati</taxon>
        <taxon>Pseudomonadota</taxon>
        <taxon>Gammaproteobacteria</taxon>
        <taxon>Chromatiales</taxon>
        <taxon>Chromatiaceae</taxon>
        <taxon>Rheinheimera</taxon>
    </lineage>
</organism>
<keyword evidence="1" id="KW-0812">Transmembrane</keyword>
<sequence>MAQFLDVIIGSFLGSSVVTALLGLLFLRRNKTIETQIEAQFSQGLKVFESTRNWKEQALAELFGPMQMQLERTKRAFQRWDNKNLHLEAEVIQKGNIAIRDLLLAKGHLIPAHLMLHAVSLIEHYDAWIEAYNRIRNDNNLTAQTDFVFVGPAGYPFPAKAEQAFKDEFHALQQALYSV</sequence>
<dbReference type="OrthoDB" id="5764132at2"/>
<evidence type="ECO:0000313" key="3">
    <source>
        <dbReference type="Proteomes" id="UP000199371"/>
    </source>
</evidence>
<dbReference type="AlphaFoldDB" id="A0A1H6NAL7"/>
<dbReference type="RefSeq" id="WP_092796769.1">
    <property type="nucleotide sequence ID" value="NZ_FNXF01000022.1"/>
</dbReference>
<keyword evidence="3" id="KW-1185">Reference proteome</keyword>
<dbReference type="EMBL" id="FNXF01000022">
    <property type="protein sequence ID" value="SEI11926.1"/>
    <property type="molecule type" value="Genomic_DNA"/>
</dbReference>
<keyword evidence="1" id="KW-1133">Transmembrane helix</keyword>
<name>A0A1H6NAL7_9GAMM</name>
<dbReference type="Proteomes" id="UP000199371">
    <property type="component" value="Unassembled WGS sequence"/>
</dbReference>
<evidence type="ECO:0008006" key="4">
    <source>
        <dbReference type="Google" id="ProtNLM"/>
    </source>
</evidence>
<evidence type="ECO:0000313" key="2">
    <source>
        <dbReference type="EMBL" id="SEI11926.1"/>
    </source>
</evidence>
<reference evidence="3" key="1">
    <citation type="submission" date="2016-10" db="EMBL/GenBank/DDBJ databases">
        <authorList>
            <person name="Varghese N."/>
            <person name="Submissions S."/>
        </authorList>
    </citation>
    <scope>NUCLEOTIDE SEQUENCE [LARGE SCALE GENOMIC DNA]</scope>
    <source>
        <strain evidence="3">DSM 17616</strain>
    </source>
</reference>